<dbReference type="Proteomes" id="UP000245412">
    <property type="component" value="Unassembled WGS sequence"/>
</dbReference>
<evidence type="ECO:0000256" key="1">
    <source>
        <dbReference type="ARBA" id="ARBA00023015"/>
    </source>
</evidence>
<evidence type="ECO:0000313" key="5">
    <source>
        <dbReference type="EMBL" id="PWJ72978.1"/>
    </source>
</evidence>
<dbReference type="SUPFAM" id="SSF53822">
    <property type="entry name" value="Periplasmic binding protein-like I"/>
    <property type="match status" value="1"/>
</dbReference>
<dbReference type="SUPFAM" id="SSF47413">
    <property type="entry name" value="lambda repressor-like DNA-binding domains"/>
    <property type="match status" value="1"/>
</dbReference>
<dbReference type="AlphaFoldDB" id="A0AB73SZG6"/>
<reference evidence="5 6" key="1">
    <citation type="submission" date="2018-05" db="EMBL/GenBank/DDBJ databases">
        <authorList>
            <person name="Goeker M."/>
            <person name="Huntemann M."/>
            <person name="Clum A."/>
            <person name="Pillay M."/>
            <person name="Palaniappan K."/>
            <person name="Varghese N."/>
            <person name="Mikhailova N."/>
            <person name="Stamatis D."/>
            <person name="Reddy T."/>
            <person name="Daum C."/>
            <person name="Shapiro N."/>
            <person name="Ivanova N."/>
            <person name="Kyrpides N."/>
            <person name="Woyke T."/>
        </authorList>
    </citation>
    <scope>NUCLEOTIDE SEQUENCE [LARGE SCALE GENOMIC DNA]</scope>
    <source>
        <strain evidence="5 6">DSM 26524</strain>
    </source>
</reference>
<gene>
    <name evidence="5" type="ORF">C7383_115134</name>
</gene>
<dbReference type="PROSITE" id="PS50932">
    <property type="entry name" value="HTH_LACI_2"/>
    <property type="match status" value="1"/>
</dbReference>
<proteinExistence type="predicted"/>
<dbReference type="GO" id="GO:0003700">
    <property type="term" value="F:DNA-binding transcription factor activity"/>
    <property type="evidence" value="ECO:0007669"/>
    <property type="project" value="TreeGrafter"/>
</dbReference>
<comment type="caution">
    <text evidence="5">The sequence shown here is derived from an EMBL/GenBank/DDBJ whole genome shotgun (WGS) entry which is preliminary data.</text>
</comment>
<dbReference type="RefSeq" id="WP_109748139.1">
    <property type="nucleotide sequence ID" value="NZ_JANKBI010000015.1"/>
</dbReference>
<name>A0AB73SZG6_9FIRM</name>
<accession>A0AB73SZG6</accession>
<dbReference type="Pfam" id="PF00356">
    <property type="entry name" value="LacI"/>
    <property type="match status" value="1"/>
</dbReference>
<dbReference type="Gene3D" id="3.40.50.2300">
    <property type="match status" value="2"/>
</dbReference>
<organism evidence="5 6">
    <name type="scientific">Murimonas intestini</name>
    <dbReference type="NCBI Taxonomy" id="1337051"/>
    <lineage>
        <taxon>Bacteria</taxon>
        <taxon>Bacillati</taxon>
        <taxon>Bacillota</taxon>
        <taxon>Clostridia</taxon>
        <taxon>Lachnospirales</taxon>
        <taxon>Lachnospiraceae</taxon>
        <taxon>Murimonas</taxon>
    </lineage>
</organism>
<dbReference type="InterPro" id="IPR010982">
    <property type="entry name" value="Lambda_DNA-bd_dom_sf"/>
</dbReference>
<keyword evidence="2" id="KW-0238">DNA-binding</keyword>
<dbReference type="SMART" id="SM00354">
    <property type="entry name" value="HTH_LACI"/>
    <property type="match status" value="1"/>
</dbReference>
<dbReference type="CDD" id="cd06267">
    <property type="entry name" value="PBP1_LacI_sugar_binding-like"/>
    <property type="match status" value="1"/>
</dbReference>
<dbReference type="InterPro" id="IPR000843">
    <property type="entry name" value="HTH_LacI"/>
</dbReference>
<keyword evidence="6" id="KW-1185">Reference proteome</keyword>
<dbReference type="GO" id="GO:0000976">
    <property type="term" value="F:transcription cis-regulatory region binding"/>
    <property type="evidence" value="ECO:0007669"/>
    <property type="project" value="TreeGrafter"/>
</dbReference>
<dbReference type="PANTHER" id="PTHR30146:SF109">
    <property type="entry name" value="HTH-TYPE TRANSCRIPTIONAL REGULATOR GALS"/>
    <property type="match status" value="1"/>
</dbReference>
<dbReference type="Gene3D" id="1.10.260.40">
    <property type="entry name" value="lambda repressor-like DNA-binding domains"/>
    <property type="match status" value="1"/>
</dbReference>
<keyword evidence="1" id="KW-0805">Transcription regulation</keyword>
<dbReference type="PANTHER" id="PTHR30146">
    <property type="entry name" value="LACI-RELATED TRANSCRIPTIONAL REPRESSOR"/>
    <property type="match status" value="1"/>
</dbReference>
<dbReference type="InterPro" id="IPR046335">
    <property type="entry name" value="LacI/GalR-like_sensor"/>
</dbReference>
<dbReference type="Pfam" id="PF13377">
    <property type="entry name" value="Peripla_BP_3"/>
    <property type="match status" value="1"/>
</dbReference>
<evidence type="ECO:0000259" key="4">
    <source>
        <dbReference type="PROSITE" id="PS50932"/>
    </source>
</evidence>
<evidence type="ECO:0000256" key="3">
    <source>
        <dbReference type="ARBA" id="ARBA00023163"/>
    </source>
</evidence>
<dbReference type="InterPro" id="IPR028082">
    <property type="entry name" value="Peripla_BP_I"/>
</dbReference>
<evidence type="ECO:0000256" key="2">
    <source>
        <dbReference type="ARBA" id="ARBA00023125"/>
    </source>
</evidence>
<evidence type="ECO:0000313" key="6">
    <source>
        <dbReference type="Proteomes" id="UP000245412"/>
    </source>
</evidence>
<dbReference type="EMBL" id="QGGY01000015">
    <property type="protein sequence ID" value="PWJ72978.1"/>
    <property type="molecule type" value="Genomic_DNA"/>
</dbReference>
<keyword evidence="3" id="KW-0804">Transcription</keyword>
<sequence>MAITIKDVAKETNLAISTISKYMNGGPVRQKNKKVIEEAVRKLGYNPNKAARGLRSSRTYMIGVVLDSLESQYFGRITARMEQVLKEKGYSIMVCCHRDSNEKAKKCVEFMVSRQVDGILILSLAGDAGYMDAAINNKIPIVALDRVPETECDSVGTNAATGAYQAVEYLVQQNHKKIAVISGTWRENPGLRTANERLNGYYRVFEDYCLKVAPEFIVEGDFSFDSGYKCMTRLWELEEHPTAVFVTNYNMTMGAMTAIHNLKIKVPEELSIVVFDDLEYSSISRPKLTSVRQPAQEVADESVKLLMRRIEGDYGDFPKCLKLPTTFHIRNSVREL</sequence>
<feature type="domain" description="HTH lacI-type" evidence="4">
    <location>
        <begin position="3"/>
        <end position="56"/>
    </location>
</feature>
<protein>
    <submittedName>
        <fullName evidence="5">LacI family transcriptional regulator</fullName>
    </submittedName>
</protein>